<name>A0A1X7BMD0_9RHOB</name>
<keyword evidence="3" id="KW-1185">Reference proteome</keyword>
<dbReference type="RefSeq" id="WP_085798706.1">
    <property type="nucleotide sequence ID" value="NZ_FWXB01000001.1"/>
</dbReference>
<dbReference type="EMBL" id="FWXB01000001">
    <property type="protein sequence ID" value="SMC10778.1"/>
    <property type="molecule type" value="Genomic_DNA"/>
</dbReference>
<sequence>MSKPLLLLSIGLLLGMGVGFLLATATYQAPPSSDASAHDHSAHDHGNNTEHTRLTDVSGLVPTLILTLHPDGRQSRNLHIGVTNFTFAPGAVNGPHVPGQGHAHIYVNNIKIARAYGAWMQLAALPKGTHTIRVTLNANDHTALAIGGAPIEATTTVTIE</sequence>
<reference evidence="2 3" key="1">
    <citation type="submission" date="2017-03" db="EMBL/GenBank/DDBJ databases">
        <authorList>
            <person name="Afonso C.L."/>
            <person name="Miller P.J."/>
            <person name="Scott M.A."/>
            <person name="Spackman E."/>
            <person name="Goraichik I."/>
            <person name="Dimitrov K.M."/>
            <person name="Suarez D.L."/>
            <person name="Swayne D.E."/>
        </authorList>
    </citation>
    <scope>NUCLEOTIDE SEQUENCE [LARGE SCALE GENOMIC DNA]</scope>
    <source>
        <strain evidence="2 3">CECT 7745</strain>
    </source>
</reference>
<dbReference type="AlphaFoldDB" id="A0A1X7BMD0"/>
<evidence type="ECO:0000256" key="1">
    <source>
        <dbReference type="SAM" id="MobiDB-lite"/>
    </source>
</evidence>
<organism evidence="2 3">
    <name type="scientific">Roseovarius aestuarii</name>
    <dbReference type="NCBI Taxonomy" id="475083"/>
    <lineage>
        <taxon>Bacteria</taxon>
        <taxon>Pseudomonadati</taxon>
        <taxon>Pseudomonadota</taxon>
        <taxon>Alphaproteobacteria</taxon>
        <taxon>Rhodobacterales</taxon>
        <taxon>Roseobacteraceae</taxon>
        <taxon>Roseovarius</taxon>
    </lineage>
</organism>
<evidence type="ECO:0008006" key="4">
    <source>
        <dbReference type="Google" id="ProtNLM"/>
    </source>
</evidence>
<gene>
    <name evidence="2" type="ORF">ROA7745_00585</name>
</gene>
<dbReference type="OrthoDB" id="6385276at2"/>
<evidence type="ECO:0000313" key="2">
    <source>
        <dbReference type="EMBL" id="SMC10778.1"/>
    </source>
</evidence>
<protein>
    <recommendedName>
        <fullName evidence="4">DUF4399 domain-containing protein</fullName>
    </recommendedName>
</protein>
<accession>A0A1X7BMD0</accession>
<feature type="compositionally biased region" description="Basic and acidic residues" evidence="1">
    <location>
        <begin position="36"/>
        <end position="52"/>
    </location>
</feature>
<evidence type="ECO:0000313" key="3">
    <source>
        <dbReference type="Proteomes" id="UP000193224"/>
    </source>
</evidence>
<proteinExistence type="predicted"/>
<feature type="region of interest" description="Disordered" evidence="1">
    <location>
        <begin position="32"/>
        <end position="52"/>
    </location>
</feature>
<dbReference type="Proteomes" id="UP000193224">
    <property type="component" value="Unassembled WGS sequence"/>
</dbReference>